<evidence type="ECO:0000313" key="2">
    <source>
        <dbReference type="EMBL" id="GFT78799.1"/>
    </source>
</evidence>
<dbReference type="Proteomes" id="UP000887013">
    <property type="component" value="Unassembled WGS sequence"/>
</dbReference>
<dbReference type="AlphaFoldDB" id="A0A8X6PSK3"/>
<sequence>MERENDLAEGSNGKSISQLPLGQEDCEEDSRWRPPLRHLLSLFLLRARFTSHVLRSRSFFSYNRIVFATSRAIKKRVFQGFGNCETAVEIIATERD</sequence>
<feature type="region of interest" description="Disordered" evidence="1">
    <location>
        <begin position="1"/>
        <end position="29"/>
    </location>
</feature>
<gene>
    <name evidence="2" type="ORF">NPIL_564071</name>
</gene>
<reference evidence="2" key="1">
    <citation type="submission" date="2020-08" db="EMBL/GenBank/DDBJ databases">
        <title>Multicomponent nature underlies the extraordinary mechanical properties of spider dragline silk.</title>
        <authorList>
            <person name="Kono N."/>
            <person name="Nakamura H."/>
            <person name="Mori M."/>
            <person name="Yoshida Y."/>
            <person name="Ohtoshi R."/>
            <person name="Malay A.D."/>
            <person name="Moran D.A.P."/>
            <person name="Tomita M."/>
            <person name="Numata K."/>
            <person name="Arakawa K."/>
        </authorList>
    </citation>
    <scope>NUCLEOTIDE SEQUENCE</scope>
</reference>
<proteinExistence type="predicted"/>
<keyword evidence="3" id="KW-1185">Reference proteome</keyword>
<protein>
    <submittedName>
        <fullName evidence="2">Uncharacterized protein</fullName>
    </submittedName>
</protein>
<accession>A0A8X6PSK3</accession>
<name>A0A8X6PSK3_NEPPI</name>
<comment type="caution">
    <text evidence="2">The sequence shown here is derived from an EMBL/GenBank/DDBJ whole genome shotgun (WGS) entry which is preliminary data.</text>
</comment>
<organism evidence="2 3">
    <name type="scientific">Nephila pilipes</name>
    <name type="common">Giant wood spider</name>
    <name type="synonym">Nephila maculata</name>
    <dbReference type="NCBI Taxonomy" id="299642"/>
    <lineage>
        <taxon>Eukaryota</taxon>
        <taxon>Metazoa</taxon>
        <taxon>Ecdysozoa</taxon>
        <taxon>Arthropoda</taxon>
        <taxon>Chelicerata</taxon>
        <taxon>Arachnida</taxon>
        <taxon>Araneae</taxon>
        <taxon>Araneomorphae</taxon>
        <taxon>Entelegynae</taxon>
        <taxon>Araneoidea</taxon>
        <taxon>Nephilidae</taxon>
        <taxon>Nephila</taxon>
    </lineage>
</organism>
<dbReference type="EMBL" id="BMAW01022663">
    <property type="protein sequence ID" value="GFT78799.1"/>
    <property type="molecule type" value="Genomic_DNA"/>
</dbReference>
<evidence type="ECO:0000313" key="3">
    <source>
        <dbReference type="Proteomes" id="UP000887013"/>
    </source>
</evidence>
<evidence type="ECO:0000256" key="1">
    <source>
        <dbReference type="SAM" id="MobiDB-lite"/>
    </source>
</evidence>